<gene>
    <name evidence="2" type="ORF">PNIG_a2037</name>
</gene>
<protein>
    <recommendedName>
        <fullName evidence="4">Peptidylprolyl isomerase</fullName>
    </recommendedName>
</protein>
<proteinExistence type="predicted"/>
<dbReference type="AlphaFoldDB" id="A0AAC9UIS6"/>
<evidence type="ECO:0008006" key="4">
    <source>
        <dbReference type="Google" id="ProtNLM"/>
    </source>
</evidence>
<name>A0AAC9UIS6_9GAMM</name>
<keyword evidence="1" id="KW-0732">Signal</keyword>
<accession>A0AAC9UIS6</accession>
<evidence type="ECO:0000313" key="3">
    <source>
        <dbReference type="Proteomes" id="UP000198329"/>
    </source>
</evidence>
<sequence>MLPKILQTKKALFVTLLIAAALFASQQLLLQPNIKNVEYGKPNEISPNMYDTLTQRIIQNTNPLLTAKIKSSFSDGYISTDEYIAIAQQQIVLKDPLRSSKQINYSTRKAKADLTSALNAL</sequence>
<dbReference type="EMBL" id="CP011036">
    <property type="protein sequence ID" value="ASM54099.1"/>
    <property type="molecule type" value="Genomic_DNA"/>
</dbReference>
<dbReference type="GeneID" id="300941746"/>
<organism evidence="2 3">
    <name type="scientific">Pseudoalteromonas nigrifaciens</name>
    <dbReference type="NCBI Taxonomy" id="28109"/>
    <lineage>
        <taxon>Bacteria</taxon>
        <taxon>Pseudomonadati</taxon>
        <taxon>Pseudomonadota</taxon>
        <taxon>Gammaproteobacteria</taxon>
        <taxon>Alteromonadales</taxon>
        <taxon>Pseudoalteromonadaceae</taxon>
        <taxon>Pseudoalteromonas</taxon>
    </lineage>
</organism>
<evidence type="ECO:0000256" key="1">
    <source>
        <dbReference type="SAM" id="SignalP"/>
    </source>
</evidence>
<dbReference type="RefSeq" id="WP_089368297.1">
    <property type="nucleotide sequence ID" value="NZ_BJXZ01000023.1"/>
</dbReference>
<evidence type="ECO:0000313" key="2">
    <source>
        <dbReference type="EMBL" id="ASM54099.1"/>
    </source>
</evidence>
<dbReference type="KEGG" id="png:PNIG_a2037"/>
<dbReference type="Proteomes" id="UP000198329">
    <property type="component" value="Chromosome I"/>
</dbReference>
<feature type="signal peptide" evidence="1">
    <location>
        <begin position="1"/>
        <end position="26"/>
    </location>
</feature>
<reference evidence="2 3" key="1">
    <citation type="submission" date="2015-03" db="EMBL/GenBank/DDBJ databases">
        <authorList>
            <person name="Xie B.-B."/>
            <person name="Rong J.-C."/>
            <person name="Qin Q.-L."/>
            <person name="Zhang Y.-Z."/>
        </authorList>
    </citation>
    <scope>NUCLEOTIDE SEQUENCE [LARGE SCALE GENOMIC DNA]</scope>
    <source>
        <strain evidence="2 3">KMM 661</strain>
    </source>
</reference>
<feature type="chain" id="PRO_5042248883" description="Peptidylprolyl isomerase" evidence="1">
    <location>
        <begin position="27"/>
        <end position="121"/>
    </location>
</feature>
<keyword evidence="3" id="KW-1185">Reference proteome</keyword>